<accession>A0A1U7EVF6</accession>
<dbReference type="RefSeq" id="WP_011322637.1">
    <property type="nucleotide sequence ID" value="NC_007426.1"/>
</dbReference>
<dbReference type="OrthoDB" id="165777at2157"/>
<protein>
    <submittedName>
        <fullName evidence="1">Uncharacterized protein</fullName>
    </submittedName>
</protein>
<name>A0A1U7EVF6_NATPD</name>
<dbReference type="GeneID" id="3701267"/>
<evidence type="ECO:0000313" key="2">
    <source>
        <dbReference type="Proteomes" id="UP000002698"/>
    </source>
</evidence>
<gene>
    <name evidence="1" type="ordered locus">NP_1828A</name>
</gene>
<organism evidence="1 2">
    <name type="scientific">Natronomonas pharaonis (strain ATCC 35678 / DSM 2160 / CIP 103997 / JCM 8858 / NBRC 14720 / NCIMB 2260 / Gabara)</name>
    <name type="common">Halobacterium pharaonis</name>
    <dbReference type="NCBI Taxonomy" id="348780"/>
    <lineage>
        <taxon>Archaea</taxon>
        <taxon>Methanobacteriati</taxon>
        <taxon>Methanobacteriota</taxon>
        <taxon>Stenosarchaea group</taxon>
        <taxon>Halobacteria</taxon>
        <taxon>Halobacteriales</taxon>
        <taxon>Natronomonadaceae</taxon>
        <taxon>Natronomonas</taxon>
    </lineage>
</organism>
<dbReference type="InterPro" id="IPR058320">
    <property type="entry name" value="DUF8007"/>
</dbReference>
<evidence type="ECO:0000313" key="1">
    <source>
        <dbReference type="EMBL" id="CAI49005.2"/>
    </source>
</evidence>
<dbReference type="Pfam" id="PF26029">
    <property type="entry name" value="DUF8007"/>
    <property type="match status" value="1"/>
</dbReference>
<sequence>MGTKETEACGRCGVSSVVDTVEEEGERSATNPFEGERIEIAESEARSVLRHEVFIRKVTARLNRVVLRLTYSR</sequence>
<dbReference type="HOGENOM" id="CLU_182710_0_0_2"/>
<dbReference type="KEGG" id="nph:NP_1828A"/>
<proteinExistence type="predicted"/>
<reference evidence="1 2" key="1">
    <citation type="journal article" date="2005" name="Genome Res.">
        <title>Living with two extremes: conclusions from the genome sequence of Natronomonas pharaonis.</title>
        <authorList>
            <person name="Falb M."/>
            <person name="Pfeiffer F."/>
            <person name="Palm P."/>
            <person name="Rodewald K."/>
            <person name="Hickmann V."/>
            <person name="Tittor J."/>
            <person name="Oesterhelt D."/>
        </authorList>
    </citation>
    <scope>NUCLEOTIDE SEQUENCE [LARGE SCALE GENOMIC DNA]</scope>
    <source>
        <strain evidence="2">ATCC 35678 / DSM 2160 / CIP 103997 / JCM 8858 / NBRC 14720 / NCIMB 2260 / Gabara</strain>
    </source>
</reference>
<keyword evidence="2" id="KW-1185">Reference proteome</keyword>
<dbReference type="EMBL" id="CR936257">
    <property type="protein sequence ID" value="CAI49005.2"/>
    <property type="molecule type" value="Genomic_DNA"/>
</dbReference>
<dbReference type="AlphaFoldDB" id="A0A1U7EVF6"/>
<dbReference type="STRING" id="348780.NP_1828A"/>
<dbReference type="eggNOG" id="arCOG06327">
    <property type="taxonomic scope" value="Archaea"/>
</dbReference>
<dbReference type="EnsemblBacteria" id="CAI49005">
    <property type="protein sequence ID" value="CAI49005"/>
    <property type="gene ID" value="NP_1828A"/>
</dbReference>
<dbReference type="Proteomes" id="UP000002698">
    <property type="component" value="Chromosome"/>
</dbReference>